<evidence type="ECO:0000313" key="2">
    <source>
        <dbReference type="EMBL" id="MPA73169.1"/>
    </source>
</evidence>
<feature type="compositionally biased region" description="Basic and acidic residues" evidence="1">
    <location>
        <begin position="96"/>
        <end position="113"/>
    </location>
</feature>
<feature type="region of interest" description="Disordered" evidence="1">
    <location>
        <begin position="93"/>
        <end position="113"/>
    </location>
</feature>
<reference evidence="2" key="1">
    <citation type="submission" date="2019-08" db="EMBL/GenBank/DDBJ databases">
        <title>Reference gene set and small RNA set construction with multiple tissues from Davidia involucrata Baill.</title>
        <authorList>
            <person name="Yang H."/>
            <person name="Zhou C."/>
            <person name="Li G."/>
            <person name="Wang J."/>
            <person name="Gao P."/>
            <person name="Wang M."/>
            <person name="Wang R."/>
            <person name="Zhao Y."/>
        </authorList>
    </citation>
    <scope>NUCLEOTIDE SEQUENCE</scope>
    <source>
        <tissue evidence="2">Mixed with DoveR01_LX</tissue>
    </source>
</reference>
<evidence type="ECO:0000256" key="1">
    <source>
        <dbReference type="SAM" id="MobiDB-lite"/>
    </source>
</evidence>
<proteinExistence type="predicted"/>
<sequence length="113" mass="12768">MEIYELDNVNRIEENEELIDNNANNHANSLEEKNPSGNVIALANYHEDQFGLQEIHLQESGNAGQLEVNKEQYNCKDTEALDSSLDIDMITNCSIPHEDNEEKSSSVERSTSE</sequence>
<accession>A0A5B7BW95</accession>
<dbReference type="EMBL" id="GHES01042610">
    <property type="protein sequence ID" value="MPA73169.1"/>
    <property type="molecule type" value="Transcribed_RNA"/>
</dbReference>
<name>A0A5B7BW95_DAVIN</name>
<dbReference type="AlphaFoldDB" id="A0A5B7BW95"/>
<organism evidence="2">
    <name type="scientific">Davidia involucrata</name>
    <name type="common">Dove tree</name>
    <dbReference type="NCBI Taxonomy" id="16924"/>
    <lineage>
        <taxon>Eukaryota</taxon>
        <taxon>Viridiplantae</taxon>
        <taxon>Streptophyta</taxon>
        <taxon>Embryophyta</taxon>
        <taxon>Tracheophyta</taxon>
        <taxon>Spermatophyta</taxon>
        <taxon>Magnoliopsida</taxon>
        <taxon>eudicotyledons</taxon>
        <taxon>Gunneridae</taxon>
        <taxon>Pentapetalae</taxon>
        <taxon>asterids</taxon>
        <taxon>Cornales</taxon>
        <taxon>Nyssaceae</taxon>
        <taxon>Davidia</taxon>
    </lineage>
</organism>
<protein>
    <submittedName>
        <fullName evidence="2">Uncharacterized protein</fullName>
    </submittedName>
</protein>
<gene>
    <name evidence="2" type="ORF">Din_042610</name>
</gene>